<evidence type="ECO:0000256" key="1">
    <source>
        <dbReference type="SAM" id="MobiDB-lite"/>
    </source>
</evidence>
<dbReference type="InParanoid" id="A0A067NDA5"/>
<keyword evidence="3" id="KW-1185">Reference proteome</keyword>
<proteinExistence type="predicted"/>
<dbReference type="HOGENOM" id="CLU_1844756_0_0_1"/>
<reference evidence="3" key="1">
    <citation type="journal article" date="2014" name="Proc. Natl. Acad. Sci. U.S.A.">
        <title>Extensive sampling of basidiomycete genomes demonstrates inadequacy of the white-rot/brown-rot paradigm for wood decay fungi.</title>
        <authorList>
            <person name="Riley R."/>
            <person name="Salamov A.A."/>
            <person name="Brown D.W."/>
            <person name="Nagy L.G."/>
            <person name="Floudas D."/>
            <person name="Held B.W."/>
            <person name="Levasseur A."/>
            <person name="Lombard V."/>
            <person name="Morin E."/>
            <person name="Otillar R."/>
            <person name="Lindquist E.A."/>
            <person name="Sun H."/>
            <person name="LaButti K.M."/>
            <person name="Schmutz J."/>
            <person name="Jabbour D."/>
            <person name="Luo H."/>
            <person name="Baker S.E."/>
            <person name="Pisabarro A.G."/>
            <person name="Walton J.D."/>
            <person name="Blanchette R.A."/>
            <person name="Henrissat B."/>
            <person name="Martin F."/>
            <person name="Cullen D."/>
            <person name="Hibbett D.S."/>
            <person name="Grigoriev I.V."/>
        </authorList>
    </citation>
    <scope>NUCLEOTIDE SEQUENCE [LARGE SCALE GENOMIC DNA]</scope>
    <source>
        <strain evidence="3">FD-172 SS1</strain>
    </source>
</reference>
<sequence length="139" mass="15971">MIKSSTRSQALAIPLRQCSMDVNTNGCGVATGNTASVWKIKVSGHAYIHRRNLTPRLPSFYDRSRLRLSSPYLLLSPSVLEVHDTEIRRYTCGSHIFRRRGQEISIRSRPSRQRQRRCQRLSNRRPPAGQHRASQHLPL</sequence>
<dbReference type="AlphaFoldDB" id="A0A067NDA5"/>
<protein>
    <submittedName>
        <fullName evidence="2">Uncharacterized protein</fullName>
    </submittedName>
</protein>
<name>A0A067NDA5_BOTB1</name>
<dbReference type="Proteomes" id="UP000027195">
    <property type="component" value="Unassembled WGS sequence"/>
</dbReference>
<gene>
    <name evidence="2" type="ORF">BOTBODRAFT_212982</name>
</gene>
<organism evidence="2 3">
    <name type="scientific">Botryobasidium botryosum (strain FD-172 SS1)</name>
    <dbReference type="NCBI Taxonomy" id="930990"/>
    <lineage>
        <taxon>Eukaryota</taxon>
        <taxon>Fungi</taxon>
        <taxon>Dikarya</taxon>
        <taxon>Basidiomycota</taxon>
        <taxon>Agaricomycotina</taxon>
        <taxon>Agaricomycetes</taxon>
        <taxon>Cantharellales</taxon>
        <taxon>Botryobasidiaceae</taxon>
        <taxon>Botryobasidium</taxon>
    </lineage>
</organism>
<feature type="compositionally biased region" description="Basic residues" evidence="1">
    <location>
        <begin position="109"/>
        <end position="123"/>
    </location>
</feature>
<dbReference type="EMBL" id="KL198016">
    <property type="protein sequence ID" value="KDQ21766.1"/>
    <property type="molecule type" value="Genomic_DNA"/>
</dbReference>
<evidence type="ECO:0000313" key="2">
    <source>
        <dbReference type="EMBL" id="KDQ21766.1"/>
    </source>
</evidence>
<evidence type="ECO:0000313" key="3">
    <source>
        <dbReference type="Proteomes" id="UP000027195"/>
    </source>
</evidence>
<accession>A0A067NDA5</accession>
<feature type="region of interest" description="Disordered" evidence="1">
    <location>
        <begin position="107"/>
        <end position="139"/>
    </location>
</feature>